<feature type="compositionally biased region" description="Low complexity" evidence="2">
    <location>
        <begin position="503"/>
        <end position="519"/>
    </location>
</feature>
<proteinExistence type="inferred from homology"/>
<feature type="compositionally biased region" description="Polar residues" evidence="2">
    <location>
        <begin position="452"/>
        <end position="461"/>
    </location>
</feature>
<keyword evidence="5" id="KW-1185">Reference proteome</keyword>
<organism evidence="4 5">
    <name type="scientific">Kwoniella newhampshirensis</name>
    <dbReference type="NCBI Taxonomy" id="1651941"/>
    <lineage>
        <taxon>Eukaryota</taxon>
        <taxon>Fungi</taxon>
        <taxon>Dikarya</taxon>
        <taxon>Basidiomycota</taxon>
        <taxon>Agaricomycotina</taxon>
        <taxon>Tremellomycetes</taxon>
        <taxon>Tremellales</taxon>
        <taxon>Cryptococcaceae</taxon>
        <taxon>Kwoniella</taxon>
    </lineage>
</organism>
<dbReference type="EMBL" id="JBCAWK010000007">
    <property type="protein sequence ID" value="KAK8853249.1"/>
    <property type="molecule type" value="Genomic_DNA"/>
</dbReference>
<dbReference type="GO" id="GO:0051083">
    <property type="term" value="P:'de novo' cotranslational protein folding"/>
    <property type="evidence" value="ECO:0007669"/>
    <property type="project" value="TreeGrafter"/>
</dbReference>
<dbReference type="Proteomes" id="UP001388673">
    <property type="component" value="Unassembled WGS sequence"/>
</dbReference>
<evidence type="ECO:0000256" key="2">
    <source>
        <dbReference type="SAM" id="MobiDB-lite"/>
    </source>
</evidence>
<comment type="similarity">
    <text evidence="1">Belongs to the TEL2 family.</text>
</comment>
<dbReference type="GO" id="GO:0005829">
    <property type="term" value="C:cytosol"/>
    <property type="evidence" value="ECO:0007669"/>
    <property type="project" value="TreeGrafter"/>
</dbReference>
<dbReference type="GO" id="GO:0051879">
    <property type="term" value="F:Hsp90 protein binding"/>
    <property type="evidence" value="ECO:0007669"/>
    <property type="project" value="TreeGrafter"/>
</dbReference>
<gene>
    <name evidence="4" type="ORF">IAR55_003951</name>
</gene>
<reference evidence="4 5" key="1">
    <citation type="journal article" date="2024" name="bioRxiv">
        <title>Comparative genomics of Cryptococcus and Kwoniella reveals pathogenesis evolution and contrasting karyotype dynamics via intercentromeric recombination or chromosome fusion.</title>
        <authorList>
            <person name="Coelho M.A."/>
            <person name="David-Palma M."/>
            <person name="Shea T."/>
            <person name="Bowers K."/>
            <person name="McGinley-Smith S."/>
            <person name="Mohammad A.W."/>
            <person name="Gnirke A."/>
            <person name="Yurkov A.M."/>
            <person name="Nowrousian M."/>
            <person name="Sun S."/>
            <person name="Cuomo C.A."/>
            <person name="Heitman J."/>
        </authorList>
    </citation>
    <scope>NUCLEOTIDE SEQUENCE [LARGE SCALE GENOMIC DNA]</scope>
    <source>
        <strain evidence="4 5">CBS 13917</strain>
    </source>
</reference>
<accession>A0AAW0YXT8</accession>
<dbReference type="GeneID" id="92181209"/>
<evidence type="ECO:0000256" key="1">
    <source>
        <dbReference type="ARBA" id="ARBA00006133"/>
    </source>
</evidence>
<comment type="caution">
    <text evidence="4">The sequence shown here is derived from an EMBL/GenBank/DDBJ whole genome shotgun (WGS) entry which is preliminary data.</text>
</comment>
<dbReference type="PANTHER" id="PTHR15830:SF10">
    <property type="entry name" value="TELOMERE LENGTH REGULATION PROTEIN TEL2 HOMOLOG"/>
    <property type="match status" value="1"/>
</dbReference>
<feature type="domain" description="Telomere length regulation protein conserved" evidence="3">
    <location>
        <begin position="548"/>
        <end position="659"/>
    </location>
</feature>
<dbReference type="PANTHER" id="PTHR15830">
    <property type="entry name" value="TELOMERE LENGTH REGULATION PROTEIN TEL2 FAMILY MEMBER"/>
    <property type="match status" value="1"/>
</dbReference>
<dbReference type="Gene3D" id="1.25.40.720">
    <property type="entry name" value="Telomere length regulation protein 2, C-terminal domain"/>
    <property type="match status" value="1"/>
</dbReference>
<evidence type="ECO:0000259" key="3">
    <source>
        <dbReference type="Pfam" id="PF10193"/>
    </source>
</evidence>
<dbReference type="RefSeq" id="XP_066802435.1">
    <property type="nucleotide sequence ID" value="XM_066947056.1"/>
</dbReference>
<protein>
    <recommendedName>
        <fullName evidence="3">Telomere length regulation protein conserved domain-containing protein</fullName>
    </recommendedName>
</protein>
<dbReference type="AlphaFoldDB" id="A0AAW0YXT8"/>
<dbReference type="InterPro" id="IPR019337">
    <property type="entry name" value="Telomere_length_regulation_dom"/>
</dbReference>
<dbReference type="KEGG" id="kne:92181209"/>
<feature type="region of interest" description="Disordered" evidence="2">
    <location>
        <begin position="451"/>
        <end position="526"/>
    </location>
</feature>
<dbReference type="InterPro" id="IPR038528">
    <property type="entry name" value="TEL2_C_sf"/>
</dbReference>
<evidence type="ECO:0000313" key="4">
    <source>
        <dbReference type="EMBL" id="KAK8853249.1"/>
    </source>
</evidence>
<dbReference type="InterPro" id="IPR051970">
    <property type="entry name" value="TEL2_Regulation"/>
</dbReference>
<evidence type="ECO:0000313" key="5">
    <source>
        <dbReference type="Proteomes" id="UP001388673"/>
    </source>
</evidence>
<feature type="region of interest" description="Disordered" evidence="2">
    <location>
        <begin position="871"/>
        <end position="891"/>
    </location>
</feature>
<name>A0AAW0YXT8_9TREE</name>
<dbReference type="GO" id="GO:0042162">
    <property type="term" value="F:telomeric DNA binding"/>
    <property type="evidence" value="ECO:0007669"/>
    <property type="project" value="TreeGrafter"/>
</dbReference>
<dbReference type="Pfam" id="PF10193">
    <property type="entry name" value="Telomere_reg-2"/>
    <property type="match status" value="1"/>
</dbReference>
<sequence>MTSSTPSEALKSLRAILRTPNLSPDDLSFHLSSALISLHIHPTSVPSSTTSASDSDSDLKSIGRYLPSVQTQILTDVVPTFLAIGALDQSTETSLRSLFVQPKTVEALSTRRAIALTSYLTLPTFLNNSASSVKDFGQTSLPTQSRSFILTILEQLTTEYGIDDLYYSVFTASTESNKGEGWRTLQWEDVVRSCVGIPAKAGNAVGRWRSEGSQEGLPAGLVPKIYFERLVTRFEGLMFELSQRSPPADITPLQLVLEKLAAIGDESAAKAFLETVFEAWSDPKYIKFTLYAQQLNLTHVLILALSLIRPFSPWLISLSHRGRLILAFQSYLSHPEPSIRRLGMFVAEILSELTIEESATEPPQFQPQEEIEALKKGLEVDEERGEGVYENKQGKGGRVKRLKFSGLWEGVGEGREECRWLRRVVGTLDSAAIINDSWEGWLLGWDVHPNTPVESHQTRPTPTLVDPRIARGRPAQTKRHAAKEPKPRTKPKIVMLDPDQLDDPLGGYDSDSPSSSRSPSPTPSYLEEVAADPSLALDAAEKRKLSRPVYIPQLAALLKEREKPEHIEMGLKWGEGLVRAKREFGTELAEYSVSVTLMALGLNDPFNIERFDEKRQGLMNALVACSPREVALFLCEQYFNNQYSLQQKSVILTALAMGARELAGMSVPQPPTTNRSIDFPSKTLPASLHRKYISAADVPQGLIENRQKGQIDEAIDGVRNLLLSKGARKGEETVPEIAREKRLRVSATRRTLVAEEGTLTAQQMLDSKLTSTSQRPVVPFKDIAAEYFIMPLINRFWQHFQDSSTRESRASSTGTRYRGAGTGMILSPLALEKFLMTLSLLLHAARHSSVFLAVLCPEALELAVTIGARHPTRTDDDPLASEQNGSDAGGAEASTVGAALELCLVALDGSFDLDGGRTLAFEKAALLLGVGEWATNVFKLEEIGGQVAGGQGGKREGRIKAGAAGVVLKVGEIGEKWGHLGLRF</sequence>